<keyword evidence="6" id="KW-1185">Reference proteome</keyword>
<accession>A0AA88L592</accession>
<dbReference type="Pfam" id="PF00023">
    <property type="entry name" value="Ank"/>
    <property type="match status" value="1"/>
</dbReference>
<protein>
    <submittedName>
        <fullName evidence="5">Uncharacterized protein</fullName>
    </submittedName>
</protein>
<name>A0AA88L592_ARTSF</name>
<evidence type="ECO:0000256" key="4">
    <source>
        <dbReference type="SAM" id="MobiDB-lite"/>
    </source>
</evidence>
<feature type="repeat" description="ANK" evidence="3">
    <location>
        <begin position="299"/>
        <end position="331"/>
    </location>
</feature>
<evidence type="ECO:0000256" key="3">
    <source>
        <dbReference type="PROSITE-ProRule" id="PRU00023"/>
    </source>
</evidence>
<reference evidence="5" key="1">
    <citation type="submission" date="2023-07" db="EMBL/GenBank/DDBJ databases">
        <title>Chromosome-level genome assembly of Artemia franciscana.</title>
        <authorList>
            <person name="Jo E."/>
        </authorList>
    </citation>
    <scope>NUCLEOTIDE SEQUENCE</scope>
    <source>
        <tissue evidence="5">Whole body</tissue>
    </source>
</reference>
<feature type="repeat" description="ANK" evidence="3">
    <location>
        <begin position="365"/>
        <end position="390"/>
    </location>
</feature>
<feature type="repeat" description="ANK" evidence="3">
    <location>
        <begin position="167"/>
        <end position="199"/>
    </location>
</feature>
<evidence type="ECO:0000256" key="2">
    <source>
        <dbReference type="ARBA" id="ARBA00023043"/>
    </source>
</evidence>
<dbReference type="InterPro" id="IPR002110">
    <property type="entry name" value="Ankyrin_rpt"/>
</dbReference>
<keyword evidence="1" id="KW-0677">Repeat</keyword>
<dbReference type="PRINTS" id="PR01415">
    <property type="entry name" value="ANKYRIN"/>
</dbReference>
<dbReference type="Proteomes" id="UP001187531">
    <property type="component" value="Unassembled WGS sequence"/>
</dbReference>
<dbReference type="PANTHER" id="PTHR24126">
    <property type="entry name" value="ANKYRIN REPEAT, PH AND SEC7 DOMAIN CONTAINING PROTEIN SECG-RELATED"/>
    <property type="match status" value="1"/>
</dbReference>
<dbReference type="PANTHER" id="PTHR24126:SF14">
    <property type="entry name" value="ANK_REP_REGION DOMAIN-CONTAINING PROTEIN"/>
    <property type="match status" value="1"/>
</dbReference>
<organism evidence="5 6">
    <name type="scientific">Artemia franciscana</name>
    <name type="common">Brine shrimp</name>
    <name type="synonym">Artemia sanfranciscana</name>
    <dbReference type="NCBI Taxonomy" id="6661"/>
    <lineage>
        <taxon>Eukaryota</taxon>
        <taxon>Metazoa</taxon>
        <taxon>Ecdysozoa</taxon>
        <taxon>Arthropoda</taxon>
        <taxon>Crustacea</taxon>
        <taxon>Branchiopoda</taxon>
        <taxon>Anostraca</taxon>
        <taxon>Artemiidae</taxon>
        <taxon>Artemia</taxon>
    </lineage>
</organism>
<feature type="repeat" description="ANK" evidence="3">
    <location>
        <begin position="233"/>
        <end position="265"/>
    </location>
</feature>
<sequence>MHRQLTHHIVEAFKNSKAIMMRLGSSIDQNMIIRCTECKSVSCSSEVTTLLESYVRDEVGVIKYNPKNSILFYGIIRNNTSVIKYFLVNGTDPCIKDSYGRTALHITAKGNPDICQILVPYEAEANYYEAEASGNSTHLRLAAFCDIRCMMIDFLKKGADHSFNDWFGKTALHYAAEKGNLDICQILVSYGAKVNCLTSKKLTPLHLATLHNEICVAKYLLKNGADHSLKDRFGKTALHYAAEEGNLDVCQVLVSYGAKVNCINYEKMTPLHFATLYNETCVAKHLLKNGADHSLKDRFGKTALHYAAEEGNLDICQILVSYGAQVNCLTSKKLTPLHLATFSNETCVAKYLLKNGADYSLRDRFGKTALHYAAEKGNLDILEYFLENKAVYHPIITRDEYERILRIFVQDPFLDEARKKIWFCRFYYFVFKESITLKSISRKVIRKHIDLANKFNDKSERFQLSAFFAFIDFVAAFDSRVRTKTLEDHGGKRCPNRTDRALKHHGDRDIQGIL</sequence>
<gene>
    <name evidence="5" type="ORF">QYM36_009299</name>
</gene>
<feature type="region of interest" description="Disordered" evidence="4">
    <location>
        <begin position="487"/>
        <end position="508"/>
    </location>
</feature>
<feature type="repeat" description="ANK" evidence="3">
    <location>
        <begin position="332"/>
        <end position="364"/>
    </location>
</feature>
<dbReference type="PROSITE" id="PS50297">
    <property type="entry name" value="ANK_REP_REGION"/>
    <property type="match status" value="7"/>
</dbReference>
<evidence type="ECO:0000256" key="1">
    <source>
        <dbReference type="ARBA" id="ARBA00022737"/>
    </source>
</evidence>
<dbReference type="Pfam" id="PF13637">
    <property type="entry name" value="Ank_4"/>
    <property type="match status" value="1"/>
</dbReference>
<feature type="repeat" description="ANK" evidence="3">
    <location>
        <begin position="200"/>
        <end position="232"/>
    </location>
</feature>
<dbReference type="Gene3D" id="1.25.40.20">
    <property type="entry name" value="Ankyrin repeat-containing domain"/>
    <property type="match status" value="3"/>
</dbReference>
<feature type="repeat" description="ANK" evidence="3">
    <location>
        <begin position="266"/>
        <end position="298"/>
    </location>
</feature>
<dbReference type="EMBL" id="JAVRJZ010000014">
    <property type="protein sequence ID" value="KAK2713384.1"/>
    <property type="molecule type" value="Genomic_DNA"/>
</dbReference>
<keyword evidence="2 3" id="KW-0040">ANK repeat</keyword>
<dbReference type="SUPFAM" id="SSF48403">
    <property type="entry name" value="Ankyrin repeat"/>
    <property type="match status" value="1"/>
</dbReference>
<evidence type="ECO:0000313" key="5">
    <source>
        <dbReference type="EMBL" id="KAK2713384.1"/>
    </source>
</evidence>
<dbReference type="InterPro" id="IPR036770">
    <property type="entry name" value="Ankyrin_rpt-contain_sf"/>
</dbReference>
<dbReference type="PROSITE" id="PS50088">
    <property type="entry name" value="ANK_REPEAT"/>
    <property type="match status" value="7"/>
</dbReference>
<proteinExistence type="predicted"/>
<dbReference type="SMART" id="SM00248">
    <property type="entry name" value="ANK"/>
    <property type="match status" value="9"/>
</dbReference>
<evidence type="ECO:0000313" key="6">
    <source>
        <dbReference type="Proteomes" id="UP001187531"/>
    </source>
</evidence>
<dbReference type="AlphaFoldDB" id="A0AA88L592"/>
<dbReference type="Pfam" id="PF12796">
    <property type="entry name" value="Ank_2"/>
    <property type="match status" value="3"/>
</dbReference>
<comment type="caution">
    <text evidence="5">The sequence shown here is derived from an EMBL/GenBank/DDBJ whole genome shotgun (WGS) entry which is preliminary data.</text>
</comment>